<dbReference type="InterPro" id="IPR012394">
    <property type="entry name" value="Aldehyde_DH_NAD(P)"/>
</dbReference>
<feature type="active site" evidence="5 6">
    <location>
        <position position="207"/>
    </location>
</feature>
<dbReference type="InterPro" id="IPR016160">
    <property type="entry name" value="Ald_DH_CS_CYS"/>
</dbReference>
<dbReference type="Proteomes" id="UP000663940">
    <property type="component" value="Chromosome"/>
</dbReference>
<gene>
    <name evidence="9" type="ORF">DIU31_028140</name>
    <name evidence="10" type="ORF">J3L21_32875</name>
</gene>
<organism evidence="9 11">
    <name type="scientific">Mucilaginibacter rubeus</name>
    <dbReference type="NCBI Taxonomy" id="2027860"/>
    <lineage>
        <taxon>Bacteria</taxon>
        <taxon>Pseudomonadati</taxon>
        <taxon>Bacteroidota</taxon>
        <taxon>Sphingobacteriia</taxon>
        <taxon>Sphingobacteriales</taxon>
        <taxon>Sphingobacteriaceae</taxon>
        <taxon>Mucilaginibacter</taxon>
    </lineage>
</organism>
<evidence type="ECO:0000313" key="10">
    <source>
        <dbReference type="EMBL" id="QTE50271.1"/>
    </source>
</evidence>
<dbReference type="PIRSF" id="PIRSF036492">
    <property type="entry name" value="ALDH"/>
    <property type="match status" value="1"/>
</dbReference>
<sequence>MEELVKAQRDYFNSNATKPVEFRITQLQKLKGILKENTVQLNEAVFKDFGKGTFENIVTELFIIHQEIDDALKNLAKWAAVKPVETDGFNQPGESFIVPEPLGVSLIIGAWNYPLNLTLSPAVAAIAAGCTVVLKPSRQTEHCSKLMASLINNNFDPAFFTVVEGGRVETNALLEQQFDKIFFTGSVPVGKIVYQAAAKHLTPVTLELGGKSPAIVLPDADLQNAVRKLVWGKFINGGQTCIAPDYIYVHRSVETQFLQLLKDEIVRADYRIENNNYANIITVENTERLVNLIDQQKVVLGGGYDIEGRIIEPTVMTNVTWDDKIMQDEIFGPVLPVMTFEDLGNIISVIKQQAKPLALYLFTADDAATQRVLSEVSFGGGAINETIMHTANGALPFGGVGNSGTGNYHGEAGFRSFSHYKSVLKKPVSGEPDFRYPPHNDEKIAAVLSMI</sequence>
<evidence type="ECO:0000256" key="2">
    <source>
        <dbReference type="ARBA" id="ARBA00023002"/>
    </source>
</evidence>
<dbReference type="InterPro" id="IPR016161">
    <property type="entry name" value="Ald_DH/histidinol_DH"/>
</dbReference>
<evidence type="ECO:0000313" key="12">
    <source>
        <dbReference type="Proteomes" id="UP000663940"/>
    </source>
</evidence>
<reference evidence="10 12" key="2">
    <citation type="submission" date="2021-03" db="EMBL/GenBank/DDBJ databases">
        <title>Mucilaginibacter strains isolated from gold and copper mining confer multi heavy-metal resistance.</title>
        <authorList>
            <person name="Li Y."/>
        </authorList>
    </citation>
    <scope>NUCLEOTIDE SEQUENCE [LARGE SCALE GENOMIC DNA]</scope>
    <source>
        <strain evidence="10 12">P2-4</strain>
    </source>
</reference>
<evidence type="ECO:0000256" key="1">
    <source>
        <dbReference type="ARBA" id="ARBA00009986"/>
    </source>
</evidence>
<accession>A0AAE6JJR9</accession>
<keyword evidence="2 4" id="KW-0560">Oxidoreductase</keyword>
<dbReference type="Gene3D" id="3.40.605.10">
    <property type="entry name" value="Aldehyde Dehydrogenase, Chain A, domain 1"/>
    <property type="match status" value="1"/>
</dbReference>
<dbReference type="SUPFAM" id="SSF53720">
    <property type="entry name" value="ALDH-like"/>
    <property type="match status" value="1"/>
</dbReference>
<proteinExistence type="inferred from homology"/>
<dbReference type="PANTHER" id="PTHR43570">
    <property type="entry name" value="ALDEHYDE DEHYDROGENASE"/>
    <property type="match status" value="1"/>
</dbReference>
<reference evidence="9 11" key="1">
    <citation type="submission" date="2019-08" db="EMBL/GenBank/DDBJ databases">
        <title>Comparative genome analysis confer to the adaptation heavy metal polluted environment.</title>
        <authorList>
            <person name="Li Y."/>
        </authorList>
    </citation>
    <scope>NUCLEOTIDE SEQUENCE [LARGE SCALE GENOMIC DNA]</scope>
    <source>
        <strain evidence="9 11">P2</strain>
    </source>
</reference>
<evidence type="ECO:0000256" key="4">
    <source>
        <dbReference type="PIRNR" id="PIRNR036492"/>
    </source>
</evidence>
<dbReference type="FunFam" id="3.40.605.10:FF:000004">
    <property type="entry name" value="Aldehyde dehydrogenase"/>
    <property type="match status" value="1"/>
</dbReference>
<dbReference type="GO" id="GO:0005737">
    <property type="term" value="C:cytoplasm"/>
    <property type="evidence" value="ECO:0007669"/>
    <property type="project" value="TreeGrafter"/>
</dbReference>
<dbReference type="RefSeq" id="WP_112652572.1">
    <property type="nucleotide sequence ID" value="NZ_CP043451.1"/>
</dbReference>
<comment type="similarity">
    <text evidence="1 4 7">Belongs to the aldehyde dehydrogenase family.</text>
</comment>
<dbReference type="EMBL" id="CP043451">
    <property type="protein sequence ID" value="QEM07179.1"/>
    <property type="molecule type" value="Genomic_DNA"/>
</dbReference>
<dbReference type="GO" id="GO:0004029">
    <property type="term" value="F:aldehyde dehydrogenase (NAD+) activity"/>
    <property type="evidence" value="ECO:0007669"/>
    <property type="project" value="TreeGrafter"/>
</dbReference>
<protein>
    <recommendedName>
        <fullName evidence="4">Aldehyde dehydrogenase</fullName>
    </recommendedName>
</protein>
<feature type="active site" evidence="5">
    <location>
        <position position="241"/>
    </location>
</feature>
<evidence type="ECO:0000256" key="6">
    <source>
        <dbReference type="PROSITE-ProRule" id="PRU10007"/>
    </source>
</evidence>
<dbReference type="PANTHER" id="PTHR43570:SF16">
    <property type="entry name" value="ALDEHYDE DEHYDROGENASE TYPE III, ISOFORM Q"/>
    <property type="match status" value="1"/>
</dbReference>
<dbReference type="AlphaFoldDB" id="A0AAE6JJR9"/>
<dbReference type="Pfam" id="PF00171">
    <property type="entry name" value="Aldedh"/>
    <property type="match status" value="1"/>
</dbReference>
<dbReference type="InterPro" id="IPR015590">
    <property type="entry name" value="Aldehyde_DH_dom"/>
</dbReference>
<name>A0AAE6JJR9_9SPHI</name>
<dbReference type="PROSITE" id="PS00687">
    <property type="entry name" value="ALDEHYDE_DEHYDR_GLU"/>
    <property type="match status" value="1"/>
</dbReference>
<evidence type="ECO:0000256" key="3">
    <source>
        <dbReference type="ARBA" id="ARBA00023027"/>
    </source>
</evidence>
<dbReference type="InterPro" id="IPR016162">
    <property type="entry name" value="Ald_DH_N"/>
</dbReference>
<dbReference type="Proteomes" id="UP000250557">
    <property type="component" value="Chromosome"/>
</dbReference>
<evidence type="ECO:0000259" key="8">
    <source>
        <dbReference type="Pfam" id="PF00171"/>
    </source>
</evidence>
<evidence type="ECO:0000256" key="7">
    <source>
        <dbReference type="RuleBase" id="RU003345"/>
    </source>
</evidence>
<dbReference type="FunFam" id="3.40.309.10:FF:000003">
    <property type="entry name" value="Aldehyde dehydrogenase"/>
    <property type="match status" value="1"/>
</dbReference>
<keyword evidence="3" id="KW-0520">NAD</keyword>
<dbReference type="Gene3D" id="3.40.309.10">
    <property type="entry name" value="Aldehyde Dehydrogenase, Chain A, domain 2"/>
    <property type="match status" value="1"/>
</dbReference>
<evidence type="ECO:0000313" key="11">
    <source>
        <dbReference type="Proteomes" id="UP000250557"/>
    </source>
</evidence>
<keyword evidence="12" id="KW-1185">Reference proteome</keyword>
<dbReference type="GO" id="GO:0006081">
    <property type="term" value="P:aldehyde metabolic process"/>
    <property type="evidence" value="ECO:0007669"/>
    <property type="project" value="InterPro"/>
</dbReference>
<dbReference type="EMBL" id="CP071880">
    <property type="protein sequence ID" value="QTE50271.1"/>
    <property type="molecule type" value="Genomic_DNA"/>
</dbReference>
<feature type="domain" description="Aldehyde dehydrogenase" evidence="8">
    <location>
        <begin position="2"/>
        <end position="423"/>
    </location>
</feature>
<evidence type="ECO:0000313" key="9">
    <source>
        <dbReference type="EMBL" id="QEM07179.1"/>
    </source>
</evidence>
<dbReference type="PROSITE" id="PS00070">
    <property type="entry name" value="ALDEHYDE_DEHYDR_CYS"/>
    <property type="match status" value="1"/>
</dbReference>
<dbReference type="InterPro" id="IPR029510">
    <property type="entry name" value="Ald_DH_CS_GLU"/>
</dbReference>
<dbReference type="InterPro" id="IPR016163">
    <property type="entry name" value="Ald_DH_C"/>
</dbReference>
<evidence type="ECO:0000256" key="5">
    <source>
        <dbReference type="PIRSR" id="PIRSR036492-1"/>
    </source>
</evidence>